<keyword evidence="5" id="KW-0863">Zinc-finger</keyword>
<dbReference type="PIRSF" id="PIRSF036603">
    <property type="entry name" value="DPol_eta"/>
    <property type="match status" value="1"/>
</dbReference>
<dbReference type="Proteomes" id="UP000245609">
    <property type="component" value="Unassembled WGS sequence"/>
</dbReference>
<evidence type="ECO:0000256" key="4">
    <source>
        <dbReference type="ARBA" id="ARBA00022763"/>
    </source>
</evidence>
<dbReference type="STRING" id="133381.A0A2T9ZKD6"/>
<dbReference type="PANTHER" id="PTHR45873">
    <property type="entry name" value="DNA POLYMERASE ETA"/>
    <property type="match status" value="1"/>
</dbReference>
<dbReference type="InterPro" id="IPR043128">
    <property type="entry name" value="Rev_trsase/Diguanyl_cyclase"/>
</dbReference>
<dbReference type="Pfam" id="PF21704">
    <property type="entry name" value="POLH-Rev1_HhH"/>
    <property type="match status" value="1"/>
</dbReference>
<dbReference type="SUPFAM" id="SSF100879">
    <property type="entry name" value="Lesion bypass DNA polymerase (Y-family), little finger domain"/>
    <property type="match status" value="1"/>
</dbReference>
<dbReference type="Gene3D" id="1.10.150.20">
    <property type="entry name" value="5' to 3' exonuclease, C-terminal subdomain"/>
    <property type="match status" value="1"/>
</dbReference>
<dbReference type="SUPFAM" id="SSF56672">
    <property type="entry name" value="DNA/RNA polymerases"/>
    <property type="match status" value="1"/>
</dbReference>
<proteinExistence type="predicted"/>
<evidence type="ECO:0000256" key="9">
    <source>
        <dbReference type="SAM" id="MobiDB-lite"/>
    </source>
</evidence>
<dbReference type="EMBL" id="MBFS01000045">
    <property type="protein sequence ID" value="PVV05054.1"/>
    <property type="molecule type" value="Genomic_DNA"/>
</dbReference>
<reference evidence="11 12" key="1">
    <citation type="journal article" date="2018" name="MBio">
        <title>Comparative Genomics Reveals the Core Gene Toolbox for the Fungus-Insect Symbiosis.</title>
        <authorList>
            <person name="Wang Y."/>
            <person name="Stata M."/>
            <person name="Wang W."/>
            <person name="Stajich J.E."/>
            <person name="White M.M."/>
            <person name="Moncalvo J.M."/>
        </authorList>
    </citation>
    <scope>NUCLEOTIDE SEQUENCE [LARGE SCALE GENOMIC DNA]</scope>
    <source>
        <strain evidence="11 12">SC-DP-2</strain>
    </source>
</reference>
<evidence type="ECO:0000256" key="6">
    <source>
        <dbReference type="ARBA" id="ARBA00022833"/>
    </source>
</evidence>
<sequence length="698" mass="78673">MDSKIITYSDFAKIIIHLDLDCFYCQVEQRRLGISDTAPLCVQQWGRLIAVNYVAKKYGIKRNESASDALKKCPDLILVHVATFAPGKKADYYPKPNQATHKTCLDSYRRASKEVFSVIRSFTSEYQKGGLDEAYIDITELVSKELEADKIAGKLEFTLDENNQEVPIVDWEKGGVATRLVVSNKSENIGSGWYNLKMFYGALVTKKIREAIFSRLGFTTSGGISHSKILSKLGSSLYKPNKQAIILKNGADDFILDMKIEKIRFLGGKLGAEVKDLLSVETIRDLQSHSFEKLKGLFPLKSALYLYKSCRGIDSEISLSTSKPNTMSSVKSFGGTLKVTNLKQLQDWLYVLCIEIWERLMEQQETEHFWPRKLLLSIVSTSNFIDKKQISMDFPKFSVQGIMDSPEPIARCVFKNVIQKLLIPKRSLGSKSNFLQSGSVVAGSFGIFPIVNISLHAAQFYGYDDSLKYNPLTNWINGPEPEKTTSQSPSKKVKPSMERVQSTEDHILTSFAQKNKTNELLDGLAKNDVKPKNTKRALKSRDNSTQNGSKLGKSLRAFYKPHDSNTLDSLDTTIKLESNTLAKVNSSMDKIASLKSFSSDDTQTPVTGNLDSKERFFLMDPLKHSISDISKVTKAVLYVKCQRCSENTELISIDTWTSHVDYHVALQWQTRDERASKVFSEFNSTFKSHQVKQTQQHQ</sequence>
<dbReference type="InterPro" id="IPR036775">
    <property type="entry name" value="DNA_pol_Y-fam_lit_finger_sf"/>
</dbReference>
<evidence type="ECO:0000256" key="2">
    <source>
        <dbReference type="ARBA" id="ARBA00022679"/>
    </source>
</evidence>
<dbReference type="GO" id="GO:0035861">
    <property type="term" value="C:site of double-strand break"/>
    <property type="evidence" value="ECO:0007669"/>
    <property type="project" value="TreeGrafter"/>
</dbReference>
<dbReference type="GO" id="GO:0005657">
    <property type="term" value="C:replication fork"/>
    <property type="evidence" value="ECO:0007669"/>
    <property type="project" value="UniProtKB-ARBA"/>
</dbReference>
<dbReference type="InterPro" id="IPR043502">
    <property type="entry name" value="DNA/RNA_pol_sf"/>
</dbReference>
<dbReference type="PROSITE" id="PS50173">
    <property type="entry name" value="UMUC"/>
    <property type="match status" value="1"/>
</dbReference>
<feature type="domain" description="UmuC" evidence="10">
    <location>
        <begin position="15"/>
        <end position="267"/>
    </location>
</feature>
<dbReference type="InterPro" id="IPR001126">
    <property type="entry name" value="UmuC"/>
</dbReference>
<keyword evidence="2" id="KW-0808">Transferase</keyword>
<gene>
    <name evidence="11" type="ORF">BB560_000423</name>
</gene>
<dbReference type="InterPro" id="IPR052230">
    <property type="entry name" value="DNA_polymerase_eta"/>
</dbReference>
<name>A0A2T9ZKD6_9FUNG</name>
<dbReference type="FunFam" id="1.10.150.20:FF:000014">
    <property type="entry name" value="Polymerase (DNA directed), eta"/>
    <property type="match status" value="1"/>
</dbReference>
<dbReference type="GO" id="GO:0070987">
    <property type="term" value="P:error-free translesion synthesis"/>
    <property type="evidence" value="ECO:0007669"/>
    <property type="project" value="UniProtKB-ARBA"/>
</dbReference>
<evidence type="ECO:0000259" key="10">
    <source>
        <dbReference type="PROSITE" id="PS50173"/>
    </source>
</evidence>
<keyword evidence="3" id="KW-0479">Metal-binding</keyword>
<evidence type="ECO:0000256" key="3">
    <source>
        <dbReference type="ARBA" id="ARBA00022723"/>
    </source>
</evidence>
<dbReference type="Gene3D" id="3.30.1490.100">
    <property type="entry name" value="DNA polymerase, Y-family, little finger domain"/>
    <property type="match status" value="1"/>
</dbReference>
<dbReference type="Pfam" id="PF00817">
    <property type="entry name" value="IMS"/>
    <property type="match status" value="1"/>
</dbReference>
<dbReference type="GO" id="GO:0007064">
    <property type="term" value="P:mitotic sister chromatid cohesion"/>
    <property type="evidence" value="ECO:0007669"/>
    <property type="project" value="UniProtKB-ARBA"/>
</dbReference>
<protein>
    <recommendedName>
        <fullName evidence="10">UmuC domain-containing protein</fullName>
    </recommendedName>
</protein>
<dbReference type="GO" id="GO:0009314">
    <property type="term" value="P:response to radiation"/>
    <property type="evidence" value="ECO:0007669"/>
    <property type="project" value="TreeGrafter"/>
</dbReference>
<organism evidence="11 12">
    <name type="scientific">Smittium megazygosporum</name>
    <dbReference type="NCBI Taxonomy" id="133381"/>
    <lineage>
        <taxon>Eukaryota</taxon>
        <taxon>Fungi</taxon>
        <taxon>Fungi incertae sedis</taxon>
        <taxon>Zoopagomycota</taxon>
        <taxon>Kickxellomycotina</taxon>
        <taxon>Harpellomycetes</taxon>
        <taxon>Harpellales</taxon>
        <taxon>Legeriomycetaceae</taxon>
        <taxon>Smittium</taxon>
    </lineage>
</organism>
<evidence type="ECO:0000256" key="8">
    <source>
        <dbReference type="ARBA" id="ARBA00023242"/>
    </source>
</evidence>
<dbReference type="FunFam" id="3.40.1170.60:FF:000008">
    <property type="entry name" value="DNA polymerase eta subunit"/>
    <property type="match status" value="1"/>
</dbReference>
<evidence type="ECO:0000256" key="1">
    <source>
        <dbReference type="ARBA" id="ARBA00004123"/>
    </source>
</evidence>
<comment type="caution">
    <text evidence="11">The sequence shown here is derived from an EMBL/GenBank/DDBJ whole genome shotgun (WGS) entry which is preliminary data.</text>
</comment>
<evidence type="ECO:0000256" key="5">
    <source>
        <dbReference type="ARBA" id="ARBA00022771"/>
    </source>
</evidence>
<dbReference type="Gene3D" id="3.40.1170.60">
    <property type="match status" value="1"/>
</dbReference>
<keyword evidence="12" id="KW-1185">Reference proteome</keyword>
<comment type="subcellular location">
    <subcellularLocation>
        <location evidence="1">Nucleus</location>
    </subcellularLocation>
</comment>
<dbReference type="GO" id="GO:0006281">
    <property type="term" value="P:DNA repair"/>
    <property type="evidence" value="ECO:0007669"/>
    <property type="project" value="UniProtKB-KW"/>
</dbReference>
<keyword evidence="6" id="KW-0862">Zinc</keyword>
<dbReference type="GO" id="GO:0003684">
    <property type="term" value="F:damaged DNA binding"/>
    <property type="evidence" value="ECO:0007669"/>
    <property type="project" value="InterPro"/>
</dbReference>
<evidence type="ECO:0000313" key="11">
    <source>
        <dbReference type="EMBL" id="PVV05054.1"/>
    </source>
</evidence>
<dbReference type="GO" id="GO:0005634">
    <property type="term" value="C:nucleus"/>
    <property type="evidence" value="ECO:0007669"/>
    <property type="project" value="UniProtKB-SubCell"/>
</dbReference>
<dbReference type="GO" id="GO:0003887">
    <property type="term" value="F:DNA-directed DNA polymerase activity"/>
    <property type="evidence" value="ECO:0007669"/>
    <property type="project" value="TreeGrafter"/>
</dbReference>
<evidence type="ECO:0000313" key="12">
    <source>
        <dbReference type="Proteomes" id="UP000245609"/>
    </source>
</evidence>
<accession>A0A2T9ZKD6</accession>
<keyword evidence="8" id="KW-0539">Nucleus</keyword>
<dbReference type="PANTHER" id="PTHR45873:SF1">
    <property type="entry name" value="DNA POLYMERASE ETA"/>
    <property type="match status" value="1"/>
</dbReference>
<keyword evidence="7" id="KW-0234">DNA repair</keyword>
<feature type="region of interest" description="Disordered" evidence="9">
    <location>
        <begin position="530"/>
        <end position="550"/>
    </location>
</feature>
<dbReference type="GO" id="GO:0008270">
    <property type="term" value="F:zinc ion binding"/>
    <property type="evidence" value="ECO:0007669"/>
    <property type="project" value="UniProtKB-KW"/>
</dbReference>
<evidence type="ECO:0000256" key="7">
    <source>
        <dbReference type="ARBA" id="ARBA00023204"/>
    </source>
</evidence>
<dbReference type="OrthoDB" id="5723at2759"/>
<keyword evidence="4" id="KW-0227">DNA damage</keyword>
<dbReference type="AlphaFoldDB" id="A0A2T9ZKD6"/>
<dbReference type="GO" id="GO:0042276">
    <property type="term" value="P:error-prone translesion synthesis"/>
    <property type="evidence" value="ECO:0007669"/>
    <property type="project" value="TreeGrafter"/>
</dbReference>
<feature type="region of interest" description="Disordered" evidence="9">
    <location>
        <begin position="478"/>
        <end position="499"/>
    </location>
</feature>
<dbReference type="Gene3D" id="3.30.70.270">
    <property type="match status" value="1"/>
</dbReference>